<feature type="domain" description="Bacteriophage tail tape measure N-terminal" evidence="2">
    <location>
        <begin position="78"/>
        <end position="190"/>
    </location>
</feature>
<feature type="coiled-coil region" evidence="1">
    <location>
        <begin position="589"/>
        <end position="664"/>
    </location>
</feature>
<accession>A0ABR5NFF4</accession>
<gene>
    <name evidence="3" type="ORF">ABB22_17385</name>
</gene>
<dbReference type="Pfam" id="PF06791">
    <property type="entry name" value="TMP_2"/>
    <property type="match status" value="1"/>
</dbReference>
<evidence type="ECO:0000259" key="2">
    <source>
        <dbReference type="Pfam" id="PF06791"/>
    </source>
</evidence>
<dbReference type="RefSeq" id="WP_057505438.1">
    <property type="nucleotide sequence ID" value="NZ_LDJG01000049.1"/>
</dbReference>
<sequence length="990" mass="104112">MSNAQQPNLRVRFSADLNDIKQGFAALRSDVAALRREASKSVDLKGITDGIAQFRNVIGGLFAGVTVGSLFRSIITETRDASGEVAQLQAVLKSTGQQAGYTQQQLLDMSSSMSEATTHSAGEIVRAQTRLLSYTGIVGKQFPQALQMAIDQSARLGESIEQSAETIGKALDKPSQGVAALTKQGFKFTEQQKLQMKIMEATGRTAEAQQIVLDAMAESYAGAGAAARNTFGGALAGVGNALRDLVDGSGSGSLSSVISAINGVAAALASPEMKAAAAGLTDAVLQLVGGFARFVAQDGARYLRLLGEAAALTIKHIDLLAVAVGAYLAARGIAAAIIGVQALIKWLAAMRAALAVSAIAANGLKATLATMGGPITLALVALTTVLYELYQRTEQAKQAQDEHKRALKEVGDMSKYARDQAFEVAKAKREEALTTMMAAKAQLQAAKINARENVDAGRGGGNLLGLQSSSRASMNPALVQAEADAARAQKMLDEWDDKIFEILTSGIDNILKPVDAAVAETGKSIAKSNALMIDAIRRTMAELDALYGRGGISIAEYFSKRTALQQKSIDLEIEQARSELAITTEAAGRRRIEEQIVKLQRDRAEVATTAATEQKKAEEGLAQSLAEVKNRLLELDGKAGEAQRAQLENQYKALMQRLRAEGDATGQALVSSLIDRLVAKAKSDELRDALGKITSQLQGKETAIGAQVGAGMLGYGEGEAQLKIARSQALEQLRALRVAAVDSMQGLAKGSPEQAAAIAGLQEIDVQIAQVVQAQRVWQQKFQDMGAASLGDFFADMATRAKGFKDSFDDMVKGFVAGVARMVAQEAAMRALRSMFNFGGSGGGAAGGVMGWVSSLFQARKHHQGGLVGTGGTGVRIAISPEMLGSAPRFHDGGGFGLKADERVAVLQTGERVLSRRQTAAYDSAGSAGSMKVEIHNNGAPARVESAQIWRGADGEQLLKLFLAAAADDVASGGQIGRAGVARYGWSERL</sequence>
<name>A0ABR5NFF4_9GAMM</name>
<protein>
    <recommendedName>
        <fullName evidence="2">Bacteriophage tail tape measure N-terminal domain-containing protein</fullName>
    </recommendedName>
</protein>
<keyword evidence="1" id="KW-0175">Coiled coil</keyword>
<keyword evidence="4" id="KW-1185">Reference proteome</keyword>
<proteinExistence type="predicted"/>
<comment type="caution">
    <text evidence="3">The sequence shown here is derived from an EMBL/GenBank/DDBJ whole genome shotgun (WGS) entry which is preliminary data.</text>
</comment>
<reference evidence="3 4" key="1">
    <citation type="submission" date="2015-05" db="EMBL/GenBank/DDBJ databases">
        <title>Genome sequencing and analysis of members of genus Stenotrophomonas.</title>
        <authorList>
            <person name="Patil P.P."/>
            <person name="Midha S."/>
            <person name="Patil P.B."/>
        </authorList>
    </citation>
    <scope>NUCLEOTIDE SEQUENCE [LARGE SCALE GENOMIC DNA]</scope>
    <source>
        <strain evidence="3 4">DSM 12575</strain>
    </source>
</reference>
<dbReference type="InterPro" id="IPR009628">
    <property type="entry name" value="Phage_tape_measure_N"/>
</dbReference>
<evidence type="ECO:0000313" key="4">
    <source>
        <dbReference type="Proteomes" id="UP000050902"/>
    </source>
</evidence>
<evidence type="ECO:0000313" key="3">
    <source>
        <dbReference type="EMBL" id="KRG53613.1"/>
    </source>
</evidence>
<organism evidence="3 4">
    <name type="scientific">Stenotrophomonas nitritireducens</name>
    <dbReference type="NCBI Taxonomy" id="83617"/>
    <lineage>
        <taxon>Bacteria</taxon>
        <taxon>Pseudomonadati</taxon>
        <taxon>Pseudomonadota</taxon>
        <taxon>Gammaproteobacteria</taxon>
        <taxon>Lysobacterales</taxon>
        <taxon>Lysobacteraceae</taxon>
        <taxon>Stenotrophomonas</taxon>
    </lineage>
</organism>
<dbReference type="Proteomes" id="UP000050902">
    <property type="component" value="Unassembled WGS sequence"/>
</dbReference>
<evidence type="ECO:0000256" key="1">
    <source>
        <dbReference type="SAM" id="Coils"/>
    </source>
</evidence>
<dbReference type="EMBL" id="LDJG01000049">
    <property type="protein sequence ID" value="KRG53613.1"/>
    <property type="molecule type" value="Genomic_DNA"/>
</dbReference>